<dbReference type="AlphaFoldDB" id="A0A0A8YIX1"/>
<dbReference type="EMBL" id="GBRH01271461">
    <property type="protein sequence ID" value="JAD26434.1"/>
    <property type="molecule type" value="Transcribed_RNA"/>
</dbReference>
<name>A0A0A8YIX1_ARUDO</name>
<organism evidence="1">
    <name type="scientific">Arundo donax</name>
    <name type="common">Giant reed</name>
    <name type="synonym">Donax arundinaceus</name>
    <dbReference type="NCBI Taxonomy" id="35708"/>
    <lineage>
        <taxon>Eukaryota</taxon>
        <taxon>Viridiplantae</taxon>
        <taxon>Streptophyta</taxon>
        <taxon>Embryophyta</taxon>
        <taxon>Tracheophyta</taxon>
        <taxon>Spermatophyta</taxon>
        <taxon>Magnoliopsida</taxon>
        <taxon>Liliopsida</taxon>
        <taxon>Poales</taxon>
        <taxon>Poaceae</taxon>
        <taxon>PACMAD clade</taxon>
        <taxon>Arundinoideae</taxon>
        <taxon>Arundineae</taxon>
        <taxon>Arundo</taxon>
    </lineage>
</organism>
<protein>
    <submittedName>
        <fullName evidence="1">Uncharacterized protein</fullName>
    </submittedName>
</protein>
<sequence>MGGLSYFFKSCLSQLPTYCTMALLIYRFMPAFSPLKSALFCKVRCPRVFF</sequence>
<proteinExistence type="predicted"/>
<reference evidence="1" key="2">
    <citation type="journal article" date="2015" name="Data Brief">
        <title>Shoot transcriptome of the giant reed, Arundo donax.</title>
        <authorList>
            <person name="Barrero R.A."/>
            <person name="Guerrero F.D."/>
            <person name="Moolhuijzen P."/>
            <person name="Goolsby J.A."/>
            <person name="Tidwell J."/>
            <person name="Bellgard S.E."/>
            <person name="Bellgard M.I."/>
        </authorList>
    </citation>
    <scope>NUCLEOTIDE SEQUENCE</scope>
    <source>
        <tissue evidence="1">Shoot tissue taken approximately 20 cm above the soil surface</tissue>
    </source>
</reference>
<reference evidence="1" key="1">
    <citation type="submission" date="2014-09" db="EMBL/GenBank/DDBJ databases">
        <authorList>
            <person name="Magalhaes I.L.F."/>
            <person name="Oliveira U."/>
            <person name="Santos F.R."/>
            <person name="Vidigal T.H.D.A."/>
            <person name="Brescovit A.D."/>
            <person name="Santos A.J."/>
        </authorList>
    </citation>
    <scope>NUCLEOTIDE SEQUENCE</scope>
    <source>
        <tissue evidence="1">Shoot tissue taken approximately 20 cm above the soil surface</tissue>
    </source>
</reference>
<accession>A0A0A8YIX1</accession>
<evidence type="ECO:0000313" key="1">
    <source>
        <dbReference type="EMBL" id="JAD26434.1"/>
    </source>
</evidence>